<evidence type="ECO:0000313" key="8">
    <source>
        <dbReference type="Proteomes" id="UP000296201"/>
    </source>
</evidence>
<dbReference type="PROSITE" id="PS50885">
    <property type="entry name" value="HAMP"/>
    <property type="match status" value="1"/>
</dbReference>
<dbReference type="RefSeq" id="WP_135794833.1">
    <property type="nucleotide sequence ID" value="NZ_CP032096.1"/>
</dbReference>
<dbReference type="SUPFAM" id="SSF55781">
    <property type="entry name" value="GAF domain-like"/>
    <property type="match status" value="1"/>
</dbReference>
<keyword evidence="7" id="KW-0548">Nucleotidyltransferase</keyword>
<keyword evidence="4" id="KW-0472">Membrane</keyword>
<feature type="transmembrane region" description="Helical" evidence="4">
    <location>
        <begin position="12"/>
        <end position="36"/>
    </location>
</feature>
<dbReference type="FunFam" id="3.30.70.270:FF:000001">
    <property type="entry name" value="Diguanylate cyclase domain protein"/>
    <property type="match status" value="1"/>
</dbReference>
<gene>
    <name evidence="7" type="primary">adrA_1</name>
    <name evidence="7" type="ORF">GHNINEIG_00096</name>
</gene>
<dbReference type="InterPro" id="IPR043128">
    <property type="entry name" value="Rev_trsase/Diguanyl_cyclase"/>
</dbReference>
<keyword evidence="8" id="KW-1185">Reference proteome</keyword>
<dbReference type="CDD" id="cd01949">
    <property type="entry name" value="GGDEF"/>
    <property type="match status" value="1"/>
</dbReference>
<dbReference type="PROSITE" id="PS50887">
    <property type="entry name" value="GGDEF"/>
    <property type="match status" value="1"/>
</dbReference>
<evidence type="ECO:0000259" key="6">
    <source>
        <dbReference type="PROSITE" id="PS50887"/>
    </source>
</evidence>
<dbReference type="InterPro" id="IPR029016">
    <property type="entry name" value="GAF-like_dom_sf"/>
</dbReference>
<dbReference type="Pfam" id="PF00990">
    <property type="entry name" value="GGDEF"/>
    <property type="match status" value="1"/>
</dbReference>
<organism evidence="7 8">
    <name type="scientific">Hydrogenovibrio crunogenus</name>
    <dbReference type="NCBI Taxonomy" id="39765"/>
    <lineage>
        <taxon>Bacteria</taxon>
        <taxon>Pseudomonadati</taxon>
        <taxon>Pseudomonadota</taxon>
        <taxon>Gammaproteobacteria</taxon>
        <taxon>Thiotrichales</taxon>
        <taxon>Piscirickettsiaceae</taxon>
        <taxon>Hydrogenovibrio</taxon>
    </lineage>
</organism>
<reference evidence="7 8" key="1">
    <citation type="submission" date="2018-08" db="EMBL/GenBank/DDBJ databases">
        <title>Horizontal acquisition of hydrogen conversion ability and other habitat adaptations in Hydrogenovibrio crunogenus strains.</title>
        <authorList>
            <person name="Gonnella G."/>
            <person name="Adam N."/>
            <person name="Perner M."/>
        </authorList>
    </citation>
    <scope>NUCLEOTIDE SEQUENCE [LARGE SCALE GENOMIC DNA]</scope>
    <source>
        <strain evidence="7 8">SP-41</strain>
    </source>
</reference>
<dbReference type="GO" id="GO:0052621">
    <property type="term" value="F:diguanylate cyclase activity"/>
    <property type="evidence" value="ECO:0007669"/>
    <property type="project" value="UniProtKB-EC"/>
</dbReference>
<protein>
    <recommendedName>
        <fullName evidence="2">diguanylate cyclase</fullName>
        <ecNumber evidence="2">2.7.7.65</ecNumber>
    </recommendedName>
</protein>
<evidence type="ECO:0000256" key="3">
    <source>
        <dbReference type="ARBA" id="ARBA00034247"/>
    </source>
</evidence>
<dbReference type="InterPro" id="IPR000160">
    <property type="entry name" value="GGDEF_dom"/>
</dbReference>
<dbReference type="NCBIfam" id="TIGR00254">
    <property type="entry name" value="GGDEF"/>
    <property type="match status" value="1"/>
</dbReference>
<dbReference type="AlphaFoldDB" id="A0A4P7NYT6"/>
<dbReference type="EC" id="2.7.7.65" evidence="2"/>
<dbReference type="PANTHER" id="PTHR45138:SF9">
    <property type="entry name" value="DIGUANYLATE CYCLASE DGCM-RELATED"/>
    <property type="match status" value="1"/>
</dbReference>
<dbReference type="Proteomes" id="UP000296201">
    <property type="component" value="Chromosome"/>
</dbReference>
<dbReference type="GO" id="GO:0043709">
    <property type="term" value="P:cell adhesion involved in single-species biofilm formation"/>
    <property type="evidence" value="ECO:0007669"/>
    <property type="project" value="TreeGrafter"/>
</dbReference>
<feature type="domain" description="HAMP" evidence="5">
    <location>
        <begin position="107"/>
        <end position="135"/>
    </location>
</feature>
<dbReference type="GO" id="GO:0007165">
    <property type="term" value="P:signal transduction"/>
    <property type="evidence" value="ECO:0007669"/>
    <property type="project" value="InterPro"/>
</dbReference>
<evidence type="ECO:0000259" key="5">
    <source>
        <dbReference type="PROSITE" id="PS50885"/>
    </source>
</evidence>
<accession>A0A4P7NYT6</accession>
<feature type="domain" description="GGDEF" evidence="6">
    <location>
        <begin position="321"/>
        <end position="455"/>
    </location>
</feature>
<evidence type="ECO:0000256" key="4">
    <source>
        <dbReference type="SAM" id="Phobius"/>
    </source>
</evidence>
<dbReference type="SMART" id="SM00267">
    <property type="entry name" value="GGDEF"/>
    <property type="match status" value="1"/>
</dbReference>
<feature type="transmembrane region" description="Helical" evidence="4">
    <location>
        <begin position="48"/>
        <end position="71"/>
    </location>
</feature>
<dbReference type="InterPro" id="IPR050469">
    <property type="entry name" value="Diguanylate_Cyclase"/>
</dbReference>
<evidence type="ECO:0000256" key="2">
    <source>
        <dbReference type="ARBA" id="ARBA00012528"/>
    </source>
</evidence>
<comment type="cofactor">
    <cofactor evidence="1">
        <name>Mg(2+)</name>
        <dbReference type="ChEBI" id="CHEBI:18420"/>
    </cofactor>
</comment>
<evidence type="ECO:0000313" key="7">
    <source>
        <dbReference type="EMBL" id="QBZ82072.1"/>
    </source>
</evidence>
<name>A0A4P7NYT6_9GAMM</name>
<dbReference type="InterPro" id="IPR003660">
    <property type="entry name" value="HAMP_dom"/>
</dbReference>
<dbReference type="SUPFAM" id="SSF55073">
    <property type="entry name" value="Nucleotide cyclase"/>
    <property type="match status" value="1"/>
</dbReference>
<dbReference type="PANTHER" id="PTHR45138">
    <property type="entry name" value="REGULATORY COMPONENTS OF SENSORY TRANSDUCTION SYSTEM"/>
    <property type="match status" value="1"/>
</dbReference>
<keyword evidence="7" id="KW-0808">Transferase</keyword>
<evidence type="ECO:0000256" key="1">
    <source>
        <dbReference type="ARBA" id="ARBA00001946"/>
    </source>
</evidence>
<dbReference type="CDD" id="cd06225">
    <property type="entry name" value="HAMP"/>
    <property type="match status" value="1"/>
</dbReference>
<proteinExistence type="predicted"/>
<dbReference type="Gene3D" id="6.10.340.10">
    <property type="match status" value="1"/>
</dbReference>
<dbReference type="GO" id="GO:1902201">
    <property type="term" value="P:negative regulation of bacterial-type flagellum-dependent cell motility"/>
    <property type="evidence" value="ECO:0007669"/>
    <property type="project" value="TreeGrafter"/>
</dbReference>
<dbReference type="Gene3D" id="3.30.70.270">
    <property type="match status" value="1"/>
</dbReference>
<dbReference type="InterPro" id="IPR029787">
    <property type="entry name" value="Nucleotide_cyclase"/>
</dbReference>
<keyword evidence="4" id="KW-0812">Transmembrane</keyword>
<comment type="catalytic activity">
    <reaction evidence="3">
        <text>2 GTP = 3',3'-c-di-GMP + 2 diphosphate</text>
        <dbReference type="Rhea" id="RHEA:24898"/>
        <dbReference type="ChEBI" id="CHEBI:33019"/>
        <dbReference type="ChEBI" id="CHEBI:37565"/>
        <dbReference type="ChEBI" id="CHEBI:58805"/>
        <dbReference type="EC" id="2.7.7.65"/>
    </reaction>
</comment>
<sequence>MRLPRLTRSIFLDQFIFMQLVGVLIGLAFPHFLVWYGFHAEEVMTVDFYIVSQIAGQMVGLISFILISMVIRPHLKLLSHKMHEIAEGLQQKTFHEQTSRCEEELCQIDVVSDDEIGVSAKAYNKMLEALIQAHEVERVFNRFSKVMSENLELSRLADETLALLIQSTNIEAGAVLVTKNGVLEVGASRGILDAESLVKHDVINKAIKDGQQVRIELPKNIDLDGVLAQFKPSEVFIEPLEFKGTNLGVLIAATGAMVADERTDQLVQLFSRSIGLAINNAMIHSKFQKMAAIDSLTAIYNRRFGMDRLREDFSRAVREQSSLSLAMVDIDHFKSVNDTYGHLVGDKAIKLIATIIKKTLREGDIVVRYGGEEFLMILHGASSTNARNVCERIRHQVKDTFFKEGNQQIQLTVSIGIAAYPEQQAGDEMALIHMADQALYYAKEGGRNRVVPFRKVNEEVA</sequence>
<dbReference type="Gene3D" id="3.30.450.40">
    <property type="match status" value="1"/>
</dbReference>
<dbReference type="GO" id="GO:0005886">
    <property type="term" value="C:plasma membrane"/>
    <property type="evidence" value="ECO:0007669"/>
    <property type="project" value="TreeGrafter"/>
</dbReference>
<keyword evidence="4" id="KW-1133">Transmembrane helix</keyword>
<dbReference type="EMBL" id="CP032096">
    <property type="protein sequence ID" value="QBZ82072.1"/>
    <property type="molecule type" value="Genomic_DNA"/>
</dbReference>
<dbReference type="OrthoDB" id="9773156at2"/>